<keyword evidence="4" id="KW-0813">Transport</keyword>
<dbReference type="Proteomes" id="UP000770661">
    <property type="component" value="Unassembled WGS sequence"/>
</dbReference>
<dbReference type="GO" id="GO:0099095">
    <property type="term" value="F:ligand-gated monoatomic anion channel activity"/>
    <property type="evidence" value="ECO:0007669"/>
    <property type="project" value="UniProtKB-ARBA"/>
</dbReference>
<dbReference type="SUPFAM" id="SSF63712">
    <property type="entry name" value="Nicotinic receptor ligand binding domain-like"/>
    <property type="match status" value="1"/>
</dbReference>
<dbReference type="InterPro" id="IPR037521">
    <property type="entry name" value="FLCN/SMCR8_DENN"/>
</dbReference>
<feature type="compositionally biased region" description="Basic and acidic residues" evidence="13">
    <location>
        <begin position="876"/>
        <end position="896"/>
    </location>
</feature>
<dbReference type="SUPFAM" id="SSF90112">
    <property type="entry name" value="Neurotransmitter-gated ion-channel transmembrane pore"/>
    <property type="match status" value="1"/>
</dbReference>
<dbReference type="Gene3D" id="2.70.170.10">
    <property type="entry name" value="Neurotransmitter-gated ion-channel ligand-binding domain"/>
    <property type="match status" value="1"/>
</dbReference>
<feature type="transmembrane region" description="Helical" evidence="14">
    <location>
        <begin position="211"/>
        <end position="234"/>
    </location>
</feature>
<proteinExistence type="inferred from homology"/>
<protein>
    <submittedName>
        <fullName evidence="16">Glycine receptor subunit alpha-2</fullName>
    </submittedName>
</protein>
<comment type="similarity">
    <text evidence="12">Belongs to the SMCR8 family.</text>
</comment>
<evidence type="ECO:0000256" key="14">
    <source>
        <dbReference type="SAM" id="Phobius"/>
    </source>
</evidence>
<accession>A0A8J5CHM4</accession>
<evidence type="ECO:0000256" key="8">
    <source>
        <dbReference type="ARBA" id="ARBA00023006"/>
    </source>
</evidence>
<feature type="compositionally biased region" description="Polar residues" evidence="13">
    <location>
        <begin position="927"/>
        <end position="936"/>
    </location>
</feature>
<keyword evidence="10 14" id="KW-0472">Membrane</keyword>
<keyword evidence="17" id="KW-1185">Reference proteome</keyword>
<keyword evidence="11" id="KW-0407">Ion channel</keyword>
<dbReference type="PANTHER" id="PTHR31334:SF1">
    <property type="entry name" value="GUANINE NUCLEOTIDE EXCHANGE PROTEIN SMCR8"/>
    <property type="match status" value="1"/>
</dbReference>
<feature type="transmembrane region" description="Helical" evidence="14">
    <location>
        <begin position="275"/>
        <end position="295"/>
    </location>
</feature>
<evidence type="ECO:0000313" key="16">
    <source>
        <dbReference type="EMBL" id="KAG0713221.1"/>
    </source>
</evidence>
<keyword evidence="16" id="KW-0675">Receptor</keyword>
<keyword evidence="5" id="KW-1003">Cell membrane</keyword>
<feature type="transmembrane region" description="Helical" evidence="14">
    <location>
        <begin position="335"/>
        <end position="353"/>
    </location>
</feature>
<evidence type="ECO:0000256" key="7">
    <source>
        <dbReference type="ARBA" id="ARBA00022658"/>
    </source>
</evidence>
<keyword evidence="9" id="KW-0406">Ion transport</keyword>
<dbReference type="PRINTS" id="PR00253">
    <property type="entry name" value="GABAARECEPTR"/>
</dbReference>
<dbReference type="GO" id="GO:0005085">
    <property type="term" value="F:guanyl-nucleotide exchange factor activity"/>
    <property type="evidence" value="ECO:0007669"/>
    <property type="project" value="UniProtKB-KW"/>
</dbReference>
<dbReference type="GO" id="GO:0005230">
    <property type="term" value="F:extracellular ligand-gated monoatomic ion channel activity"/>
    <property type="evidence" value="ECO:0007669"/>
    <property type="project" value="InterPro"/>
</dbReference>
<evidence type="ECO:0000256" key="6">
    <source>
        <dbReference type="ARBA" id="ARBA00022490"/>
    </source>
</evidence>
<dbReference type="GO" id="GO:0006914">
    <property type="term" value="P:autophagy"/>
    <property type="evidence" value="ECO:0007669"/>
    <property type="project" value="UniProtKB-KW"/>
</dbReference>
<evidence type="ECO:0000256" key="2">
    <source>
        <dbReference type="ARBA" id="ARBA00004236"/>
    </source>
</evidence>
<dbReference type="AlphaFoldDB" id="A0A8J5CHM4"/>
<dbReference type="Pfam" id="PF11704">
    <property type="entry name" value="Folliculin"/>
    <property type="match status" value="1"/>
</dbReference>
<dbReference type="GO" id="GO:0005254">
    <property type="term" value="F:chloride channel activity"/>
    <property type="evidence" value="ECO:0007669"/>
    <property type="project" value="UniProtKB-ARBA"/>
</dbReference>
<sequence length="1212" mass="136099">MPPPREAGHKPPANTRYPFTAGWTGARVLRKQPIYFRSARGPNPGLRGCEPSVLPLHYGVPLYGNVCVCVCPYLPILPQVWVPDVFIRGTRSIDTFELLQKFQGVVVSSDLSVFTSIMMQLKLVCSMSFQMYPFDVQRCTIELNSYGYQLEDLRFYWMPPGLNTDADVKKQLAGYDFSVKSVNGTTCSCTDCFPAMSACLRVRLVLRRHSFIHVMSSYVPSGLFVLVGWTSFFWPPEVVPGRTVLVITSLLTITSMYTGIRQTSPTTSYVKALDVWMLMCILFTTLPLLQYALILSWRRKFDEVSVTKVVPGQNGASSEITAASVYETRKRRAELVGRVGLPLCFLLFNFAYWPTYLNSSLQPIDLDIMSRWQTEPGILRGSAFPSGPLNLPQGLDIQPTIVPPTFRSWGSSSANEDIVVLAEFSEIEGPMPMLSIPQLSSLQIDLNEFVVKVLSTDYLNTSGEFRVYEDTQLVQQDLTPGVHVYVHYFTLYDVRARGFVRPMCLSYISADHRKLLHYFSHLKQKFTAATEFLKMCNFALFTTEMEGLIEDLEYTKDRYIQTQRTTLDPTTLESTRQDSPTKEGNENGEQKVSQGKNNHGDQSSSVLTEELSHASNINLPNSYQMSSKDVSPLDVSDQDTRQDVDLSPIVNIKSQEEEESLLLKHTTLESLATQLMECQHILDVIRPHMEKKDVEEDLHSLGELILSKPHSPLCKAMKDLNMLEKPELKTQRTICIMSLMKRNFHDMRSIQQLCGVGYVGCLFQLRTIYDKFCKPFLTLRFEDLDSEIYKNPFGSLFIGNIPVINILKDEENSKPRAQTSPYAGLCWDAQFVKFLRNGTSHVSTPDSEYEAAMDNPLDIALVSAAADCLKVFSRAEERNSSSVHSPERNNKSESSLKQDAPGTPKDTKEKKDAAESPGLEERKDSFHSQCSSNQMTTEKKGSGTEESRKVLVTQSSVSSVSSWVSNTTLDLVGYEDIQEEEGVEEDVSILAKGEIVPQVDIDNRKVISKVCRLAGLVQQFCGVSHCLVHSLLSGRPVLIAAEEIYKPTVTLYVRALATLLPRTPTSRLPILRWHTGTVTEHHLHQYRVMGVCIPERLHVQDLMSNATLNQVTVLNIETGHISGVAYSGTLVRGVEHYGRKLFHSNSALQVCLQSIIVGLGLKVYMLHHLMGVTNRTTAEILKGLGVAKGDWDIIMYLTGLIQKQLRMKLETS</sequence>
<evidence type="ECO:0000256" key="4">
    <source>
        <dbReference type="ARBA" id="ARBA00022448"/>
    </source>
</evidence>
<keyword evidence="14" id="KW-0812">Transmembrane</keyword>
<keyword evidence="14" id="KW-1133">Transmembrane helix</keyword>
<keyword evidence="6" id="KW-0963">Cytoplasm</keyword>
<dbReference type="InterPro" id="IPR036719">
    <property type="entry name" value="Neuro-gated_channel_TM_sf"/>
</dbReference>
<dbReference type="GO" id="GO:0005886">
    <property type="term" value="C:plasma membrane"/>
    <property type="evidence" value="ECO:0007669"/>
    <property type="project" value="UniProtKB-SubCell"/>
</dbReference>
<feature type="region of interest" description="Disordered" evidence="13">
    <location>
        <begin position="876"/>
        <end position="950"/>
    </location>
</feature>
<dbReference type="GO" id="GO:0005737">
    <property type="term" value="C:cytoplasm"/>
    <property type="evidence" value="ECO:0007669"/>
    <property type="project" value="UniProtKB-SubCell"/>
</dbReference>
<feature type="compositionally biased region" description="Basic and acidic residues" evidence="13">
    <location>
        <begin position="575"/>
        <end position="589"/>
    </location>
</feature>
<comment type="subcellular location">
    <subcellularLocation>
        <location evidence="2">Cell membrane</location>
    </subcellularLocation>
    <subcellularLocation>
        <location evidence="3">Cytoplasm</location>
    </subcellularLocation>
    <subcellularLocation>
        <location evidence="1">Membrane</location>
        <topology evidence="1">Multi-pass membrane protein</topology>
    </subcellularLocation>
</comment>
<keyword evidence="8" id="KW-0072">Autophagy</keyword>
<reference evidence="16" key="1">
    <citation type="submission" date="2020-07" db="EMBL/GenBank/DDBJ databases">
        <title>The High-quality genome of the commercially important snow crab, Chionoecetes opilio.</title>
        <authorList>
            <person name="Jeong J.-H."/>
            <person name="Ryu S."/>
        </authorList>
    </citation>
    <scope>NUCLEOTIDE SEQUENCE</scope>
    <source>
        <strain evidence="16">MADBK_172401_WGS</strain>
        <tissue evidence="16">Digestive gland</tissue>
    </source>
</reference>
<dbReference type="OrthoDB" id="2289278at2759"/>
<gene>
    <name evidence="16" type="primary">GLRA2</name>
    <name evidence="16" type="ORF">GWK47_016702</name>
</gene>
<evidence type="ECO:0000256" key="5">
    <source>
        <dbReference type="ARBA" id="ARBA00022475"/>
    </source>
</evidence>
<feature type="domain" description="UDENN FLCN/SMCR8-type" evidence="15">
    <location>
        <begin position="409"/>
        <end position="1202"/>
    </location>
</feature>
<dbReference type="InterPro" id="IPR018000">
    <property type="entry name" value="Neurotransmitter_ion_chnl_CS"/>
</dbReference>
<feature type="compositionally biased region" description="Polar residues" evidence="13">
    <location>
        <begin position="563"/>
        <end position="574"/>
    </location>
</feature>
<dbReference type="GO" id="GO:0005096">
    <property type="term" value="F:GTPase activator activity"/>
    <property type="evidence" value="ECO:0007669"/>
    <property type="project" value="InterPro"/>
</dbReference>
<organism evidence="16 17">
    <name type="scientific">Chionoecetes opilio</name>
    <name type="common">Atlantic snow crab</name>
    <name type="synonym">Cancer opilio</name>
    <dbReference type="NCBI Taxonomy" id="41210"/>
    <lineage>
        <taxon>Eukaryota</taxon>
        <taxon>Metazoa</taxon>
        <taxon>Ecdysozoa</taxon>
        <taxon>Arthropoda</taxon>
        <taxon>Crustacea</taxon>
        <taxon>Multicrustacea</taxon>
        <taxon>Malacostraca</taxon>
        <taxon>Eumalacostraca</taxon>
        <taxon>Eucarida</taxon>
        <taxon>Decapoda</taxon>
        <taxon>Pleocyemata</taxon>
        <taxon>Brachyura</taxon>
        <taxon>Eubrachyura</taxon>
        <taxon>Majoidea</taxon>
        <taxon>Majidae</taxon>
        <taxon>Chionoecetes</taxon>
    </lineage>
</organism>
<name>A0A8J5CHM4_CHIOP</name>
<evidence type="ECO:0000256" key="9">
    <source>
        <dbReference type="ARBA" id="ARBA00023065"/>
    </source>
</evidence>
<dbReference type="InterPro" id="IPR038050">
    <property type="entry name" value="Neuro_actylchol_rec"/>
</dbReference>
<comment type="caution">
    <text evidence="16">The sequence shown here is derived from an EMBL/GenBank/DDBJ whole genome shotgun (WGS) entry which is preliminary data.</text>
</comment>
<dbReference type="InterPro" id="IPR006202">
    <property type="entry name" value="Neur_chan_lig-bd"/>
</dbReference>
<evidence type="ECO:0000256" key="3">
    <source>
        <dbReference type="ARBA" id="ARBA00004496"/>
    </source>
</evidence>
<dbReference type="Pfam" id="PF02932">
    <property type="entry name" value="Neur_chan_memb"/>
    <property type="match status" value="1"/>
</dbReference>
<keyword evidence="7" id="KW-0344">Guanine-nucleotide releasing factor</keyword>
<evidence type="ECO:0000259" key="15">
    <source>
        <dbReference type="PROSITE" id="PS51834"/>
    </source>
</evidence>
<evidence type="ECO:0000256" key="11">
    <source>
        <dbReference type="ARBA" id="ARBA00023303"/>
    </source>
</evidence>
<dbReference type="InterPro" id="IPR006029">
    <property type="entry name" value="Neurotrans-gated_channel_TM"/>
</dbReference>
<dbReference type="InterPro" id="IPR036734">
    <property type="entry name" value="Neur_chan_lig-bd_sf"/>
</dbReference>
<feature type="region of interest" description="Disordered" evidence="13">
    <location>
        <begin position="563"/>
        <end position="642"/>
    </location>
</feature>
<evidence type="ECO:0000313" key="17">
    <source>
        <dbReference type="Proteomes" id="UP000770661"/>
    </source>
</evidence>
<dbReference type="InterPro" id="IPR006028">
    <property type="entry name" value="GABAA/Glycine_rcpt"/>
</dbReference>
<dbReference type="Pfam" id="PF02931">
    <property type="entry name" value="Neur_chan_LBD"/>
    <property type="match status" value="1"/>
</dbReference>
<dbReference type="PANTHER" id="PTHR31334">
    <property type="entry name" value="SMITH-MAGENIS SYNDROME REGION GENE 8 PROTEIN"/>
    <property type="match status" value="1"/>
</dbReference>
<evidence type="ECO:0000256" key="13">
    <source>
        <dbReference type="SAM" id="MobiDB-lite"/>
    </source>
</evidence>
<dbReference type="GO" id="GO:0032045">
    <property type="term" value="C:guanyl-nucleotide exchange factor complex"/>
    <property type="evidence" value="ECO:0007669"/>
    <property type="project" value="TreeGrafter"/>
</dbReference>
<dbReference type="Gene3D" id="1.20.58.390">
    <property type="entry name" value="Neurotransmitter-gated ion-channel transmembrane domain"/>
    <property type="match status" value="1"/>
</dbReference>
<evidence type="ECO:0000256" key="12">
    <source>
        <dbReference type="ARBA" id="ARBA00038137"/>
    </source>
</evidence>
<dbReference type="EMBL" id="JACEEZ010021674">
    <property type="protein sequence ID" value="KAG0713221.1"/>
    <property type="molecule type" value="Genomic_DNA"/>
</dbReference>
<dbReference type="InterPro" id="IPR037520">
    <property type="entry name" value="Folliculin/SMCR8_longin"/>
</dbReference>
<feature type="compositionally biased region" description="Basic and acidic residues" evidence="13">
    <location>
        <begin position="937"/>
        <end position="949"/>
    </location>
</feature>
<evidence type="ECO:0000256" key="10">
    <source>
        <dbReference type="ARBA" id="ARBA00023136"/>
    </source>
</evidence>
<evidence type="ECO:0000256" key="1">
    <source>
        <dbReference type="ARBA" id="ARBA00004141"/>
    </source>
</evidence>
<feature type="compositionally biased region" description="Polar residues" evidence="13">
    <location>
        <begin position="590"/>
        <end position="629"/>
    </location>
</feature>
<dbReference type="PROSITE" id="PS51834">
    <property type="entry name" value="DENN_FLCN_SMCR8"/>
    <property type="match status" value="1"/>
</dbReference>
<feature type="compositionally biased region" description="Basic and acidic residues" evidence="13">
    <location>
        <begin position="905"/>
        <end position="926"/>
    </location>
</feature>
<dbReference type="GO" id="GO:0004888">
    <property type="term" value="F:transmembrane signaling receptor activity"/>
    <property type="evidence" value="ECO:0007669"/>
    <property type="project" value="InterPro"/>
</dbReference>
<dbReference type="PROSITE" id="PS00236">
    <property type="entry name" value="NEUROTR_ION_CHANNEL"/>
    <property type="match status" value="1"/>
</dbReference>
<dbReference type="CDD" id="cd19049">
    <property type="entry name" value="LGIC_TM_anion"/>
    <property type="match status" value="1"/>
</dbReference>